<evidence type="ECO:0000256" key="8">
    <source>
        <dbReference type="ARBA" id="ARBA00022490"/>
    </source>
</evidence>
<feature type="domain" description="Essential protein Yae1 N-terminal" evidence="11">
    <location>
        <begin position="55"/>
        <end position="91"/>
    </location>
</feature>
<dbReference type="InterPro" id="IPR038881">
    <property type="entry name" value="Yae1-like"/>
</dbReference>
<dbReference type="OrthoDB" id="20086at2759"/>
<evidence type="ECO:0000256" key="4">
    <source>
        <dbReference type="ARBA" id="ARBA00007096"/>
    </source>
</evidence>
<dbReference type="InterPro" id="IPR019191">
    <property type="entry name" value="Essential_protein_Yae1_N"/>
</dbReference>
<comment type="function">
    <text evidence="1">The complex LTO1:YAE1 may function as a target specific adapter that probably recruits apo-RPLI1 to the cytosolic iron-sulfur protein assembly (CIA) complex machinery. May be required for biogenesis of the large ribosomal subunit and initiation of translation.</text>
</comment>
<comment type="subcellular location">
    <subcellularLocation>
        <location evidence="3">Cytoplasm</location>
    </subcellularLocation>
    <subcellularLocation>
        <location evidence="2">Nucleus</location>
    </subcellularLocation>
</comment>
<keyword evidence="13" id="KW-1185">Reference proteome</keyword>
<feature type="region of interest" description="Disordered" evidence="10">
    <location>
        <begin position="1"/>
        <end position="40"/>
    </location>
</feature>
<evidence type="ECO:0000256" key="10">
    <source>
        <dbReference type="SAM" id="MobiDB-lite"/>
    </source>
</evidence>
<dbReference type="AlphaFoldDB" id="A0A6G1HNM7"/>
<evidence type="ECO:0000313" key="13">
    <source>
        <dbReference type="Proteomes" id="UP000799640"/>
    </source>
</evidence>
<evidence type="ECO:0000256" key="6">
    <source>
        <dbReference type="ARBA" id="ARBA00017286"/>
    </source>
</evidence>
<evidence type="ECO:0000256" key="9">
    <source>
        <dbReference type="ARBA" id="ARBA00023242"/>
    </source>
</evidence>
<comment type="subunit">
    <text evidence="5">May form a complex with LTO1.</text>
</comment>
<feature type="compositionally biased region" description="Pro residues" evidence="10">
    <location>
        <begin position="13"/>
        <end position="25"/>
    </location>
</feature>
<dbReference type="EMBL" id="ML996703">
    <property type="protein sequence ID" value="KAF2397514.1"/>
    <property type="molecule type" value="Genomic_DNA"/>
</dbReference>
<name>A0A6G1HNM7_9PEZI</name>
<keyword evidence="8" id="KW-0963">Cytoplasm</keyword>
<comment type="similarity">
    <text evidence="4">Belongs to the YAE1 family.</text>
</comment>
<accession>A0A6G1HNM7</accession>
<evidence type="ECO:0000256" key="7">
    <source>
        <dbReference type="ARBA" id="ARBA00018400"/>
    </source>
</evidence>
<dbReference type="PANTHER" id="PTHR18829:SF0">
    <property type="entry name" value="PROTEIN YAE1 HOMOLOG"/>
    <property type="match status" value="1"/>
</dbReference>
<proteinExistence type="inferred from homology"/>
<reference evidence="12" key="1">
    <citation type="journal article" date="2020" name="Stud. Mycol.">
        <title>101 Dothideomycetes genomes: a test case for predicting lifestyles and emergence of pathogens.</title>
        <authorList>
            <person name="Haridas S."/>
            <person name="Albert R."/>
            <person name="Binder M."/>
            <person name="Bloem J."/>
            <person name="Labutti K."/>
            <person name="Salamov A."/>
            <person name="Andreopoulos B."/>
            <person name="Baker S."/>
            <person name="Barry K."/>
            <person name="Bills G."/>
            <person name="Bluhm B."/>
            <person name="Cannon C."/>
            <person name="Castanera R."/>
            <person name="Culley D."/>
            <person name="Daum C."/>
            <person name="Ezra D."/>
            <person name="Gonzalez J."/>
            <person name="Henrissat B."/>
            <person name="Kuo A."/>
            <person name="Liang C."/>
            <person name="Lipzen A."/>
            <person name="Lutzoni F."/>
            <person name="Magnuson J."/>
            <person name="Mondo S."/>
            <person name="Nolan M."/>
            <person name="Ohm R."/>
            <person name="Pangilinan J."/>
            <person name="Park H.-J."/>
            <person name="Ramirez L."/>
            <person name="Alfaro M."/>
            <person name="Sun H."/>
            <person name="Tritt A."/>
            <person name="Yoshinaga Y."/>
            <person name="Zwiers L.-H."/>
            <person name="Turgeon B."/>
            <person name="Goodwin S."/>
            <person name="Spatafora J."/>
            <person name="Crous P."/>
            <person name="Grigoriev I."/>
        </authorList>
    </citation>
    <scope>NUCLEOTIDE SEQUENCE</scope>
    <source>
        <strain evidence="12">CBS 262.69</strain>
    </source>
</reference>
<dbReference type="PANTHER" id="PTHR18829">
    <property type="entry name" value="PROTEIN YAE1 HOMOLOG"/>
    <property type="match status" value="1"/>
</dbReference>
<dbReference type="GO" id="GO:0005634">
    <property type="term" value="C:nucleus"/>
    <property type="evidence" value="ECO:0007669"/>
    <property type="project" value="UniProtKB-SubCell"/>
</dbReference>
<evidence type="ECO:0000313" key="12">
    <source>
        <dbReference type="EMBL" id="KAF2397514.1"/>
    </source>
</evidence>
<dbReference type="GO" id="GO:0005737">
    <property type="term" value="C:cytoplasm"/>
    <property type="evidence" value="ECO:0007669"/>
    <property type="project" value="UniProtKB-SubCell"/>
</dbReference>
<gene>
    <name evidence="12" type="ORF">EJ06DRAFT_533118</name>
</gene>
<protein>
    <recommendedName>
        <fullName evidence="7">Protein YAE1</fullName>
    </recommendedName>
    <alternativeName>
        <fullName evidence="6">Protein yae1</fullName>
    </alternativeName>
</protein>
<dbReference type="Proteomes" id="UP000799640">
    <property type="component" value="Unassembled WGS sequence"/>
</dbReference>
<evidence type="ECO:0000256" key="5">
    <source>
        <dbReference type="ARBA" id="ARBA00011427"/>
    </source>
</evidence>
<evidence type="ECO:0000256" key="3">
    <source>
        <dbReference type="ARBA" id="ARBA00004496"/>
    </source>
</evidence>
<dbReference type="Pfam" id="PF09811">
    <property type="entry name" value="Yae1_N"/>
    <property type="match status" value="1"/>
</dbReference>
<keyword evidence="9" id="KW-0539">Nucleus</keyword>
<evidence type="ECO:0000256" key="2">
    <source>
        <dbReference type="ARBA" id="ARBA00004123"/>
    </source>
</evidence>
<evidence type="ECO:0000259" key="11">
    <source>
        <dbReference type="Pfam" id="PF09811"/>
    </source>
</evidence>
<sequence>MLIDTFSRFSSVPSPPADAPPPSPPQAEADDDVFATGPSEISDIPRLQATHHTSGYRDGISASKAEHVQAGFDEGFALGAELGAQVGWCIGVVEGLARGAREEDKEQLQGEAGRVREELDMKRVFGREWFGEDGVWRFDVPGDEGEITFREVARAHPLVRRWVERAKRLADELGVDLEVLKGEEGEEEA</sequence>
<organism evidence="12 13">
    <name type="scientific">Trichodelitschia bisporula</name>
    <dbReference type="NCBI Taxonomy" id="703511"/>
    <lineage>
        <taxon>Eukaryota</taxon>
        <taxon>Fungi</taxon>
        <taxon>Dikarya</taxon>
        <taxon>Ascomycota</taxon>
        <taxon>Pezizomycotina</taxon>
        <taxon>Dothideomycetes</taxon>
        <taxon>Dothideomycetes incertae sedis</taxon>
        <taxon>Phaeotrichales</taxon>
        <taxon>Phaeotrichaceae</taxon>
        <taxon>Trichodelitschia</taxon>
    </lineage>
</organism>
<evidence type="ECO:0000256" key="1">
    <source>
        <dbReference type="ARBA" id="ARBA00003836"/>
    </source>
</evidence>